<evidence type="ECO:0000256" key="1">
    <source>
        <dbReference type="ARBA" id="ARBA00002660"/>
    </source>
</evidence>
<evidence type="ECO:0000313" key="12">
    <source>
        <dbReference type="Proteomes" id="UP000053237"/>
    </source>
</evidence>
<dbReference type="AlphaFoldDB" id="A0A024GKN0"/>
<dbReference type="SUPFAM" id="SSF50729">
    <property type="entry name" value="PH domain-like"/>
    <property type="match status" value="1"/>
</dbReference>
<evidence type="ECO:0000256" key="3">
    <source>
        <dbReference type="ARBA" id="ARBA00004624"/>
    </source>
</evidence>
<feature type="compositionally biased region" description="Polar residues" evidence="9">
    <location>
        <begin position="351"/>
        <end position="360"/>
    </location>
</feature>
<keyword evidence="8" id="KW-0653">Protein transport</keyword>
<keyword evidence="6" id="KW-0813">Transport</keyword>
<dbReference type="PANTHER" id="PTHR21426:SF12">
    <property type="entry name" value="EXOCYST COMPLEX COMPONENT 8"/>
    <property type="match status" value="1"/>
</dbReference>
<dbReference type="OrthoDB" id="642193at2759"/>
<dbReference type="GO" id="GO:0000145">
    <property type="term" value="C:exocyst"/>
    <property type="evidence" value="ECO:0007669"/>
    <property type="project" value="InterPro"/>
</dbReference>
<dbReference type="InterPro" id="IPR011993">
    <property type="entry name" value="PH-like_dom_sf"/>
</dbReference>
<evidence type="ECO:0000256" key="2">
    <source>
        <dbReference type="ARBA" id="ARBA00004556"/>
    </source>
</evidence>
<comment type="subcellular location">
    <subcellularLocation>
        <location evidence="3">Cell projection</location>
        <location evidence="3">Growth cone</location>
    </subcellularLocation>
    <subcellularLocation>
        <location evidence="2">Cytoplasm</location>
        <location evidence="2">Perinuclear region</location>
    </subcellularLocation>
</comment>
<dbReference type="GO" id="GO:0006893">
    <property type="term" value="P:Golgi to plasma membrane transport"/>
    <property type="evidence" value="ECO:0007669"/>
    <property type="project" value="TreeGrafter"/>
</dbReference>
<dbReference type="InterPro" id="IPR036388">
    <property type="entry name" value="WH-like_DNA-bd_sf"/>
</dbReference>
<evidence type="ECO:0000259" key="10">
    <source>
        <dbReference type="PROSITE" id="PS50003"/>
    </source>
</evidence>
<reference evidence="11 12" key="1">
    <citation type="submission" date="2012-05" db="EMBL/GenBank/DDBJ databases">
        <title>Recombination and specialization in a pathogen metapopulation.</title>
        <authorList>
            <person name="Gardiner A."/>
            <person name="Kemen E."/>
            <person name="Schultz-Larsen T."/>
            <person name="MacLean D."/>
            <person name="Van Oosterhout C."/>
            <person name="Jones J.D.G."/>
        </authorList>
    </citation>
    <scope>NUCLEOTIDE SEQUENCE [LARGE SCALE GENOMIC DNA]</scope>
    <source>
        <strain evidence="11 12">Ac Nc2</strain>
    </source>
</reference>
<evidence type="ECO:0000313" key="11">
    <source>
        <dbReference type="EMBL" id="CCI46885.1"/>
    </source>
</evidence>
<dbReference type="Gene3D" id="2.30.29.30">
    <property type="entry name" value="Pleckstrin-homology domain (PH domain)/Phosphotyrosine-binding domain (PTB)"/>
    <property type="match status" value="1"/>
</dbReference>
<gene>
    <name evidence="11" type="ORF">BN9_078400</name>
</gene>
<comment type="caution">
    <text evidence="11">The sequence shown here is derived from an EMBL/GenBank/DDBJ whole genome shotgun (WGS) entry which is preliminary data.</text>
</comment>
<dbReference type="Proteomes" id="UP000053237">
    <property type="component" value="Unassembled WGS sequence"/>
</dbReference>
<evidence type="ECO:0000256" key="7">
    <source>
        <dbReference type="ARBA" id="ARBA00022483"/>
    </source>
</evidence>
<evidence type="ECO:0000256" key="8">
    <source>
        <dbReference type="ARBA" id="ARBA00022927"/>
    </source>
</evidence>
<dbReference type="GO" id="GO:0015031">
    <property type="term" value="P:protein transport"/>
    <property type="evidence" value="ECO:0007669"/>
    <property type="project" value="UniProtKB-KW"/>
</dbReference>
<name>A0A024GKN0_9STRA</name>
<proteinExistence type="inferred from homology"/>
<dbReference type="Pfam" id="PF16528">
    <property type="entry name" value="Exo84_C"/>
    <property type="match status" value="1"/>
</dbReference>
<comment type="similarity">
    <text evidence="4">Belongs to the EXO84 family.</text>
</comment>
<organism evidence="11 12">
    <name type="scientific">Albugo candida</name>
    <dbReference type="NCBI Taxonomy" id="65357"/>
    <lineage>
        <taxon>Eukaryota</taxon>
        <taxon>Sar</taxon>
        <taxon>Stramenopiles</taxon>
        <taxon>Oomycota</taxon>
        <taxon>Peronosporomycetes</taxon>
        <taxon>Albuginales</taxon>
        <taxon>Albuginaceae</taxon>
        <taxon>Albugo</taxon>
    </lineage>
</organism>
<dbReference type="GO" id="GO:0006887">
    <property type="term" value="P:exocytosis"/>
    <property type="evidence" value="ECO:0007669"/>
    <property type="project" value="UniProtKB-KW"/>
</dbReference>
<dbReference type="GO" id="GO:0048471">
    <property type="term" value="C:perinuclear region of cytoplasm"/>
    <property type="evidence" value="ECO:0007669"/>
    <property type="project" value="UniProtKB-SubCell"/>
</dbReference>
<dbReference type="InterPro" id="IPR032403">
    <property type="entry name" value="Exo84_C"/>
</dbReference>
<keyword evidence="12" id="KW-1185">Reference proteome</keyword>
<dbReference type="CDD" id="cd00821">
    <property type="entry name" value="PH"/>
    <property type="match status" value="1"/>
</dbReference>
<sequence length="980" mass="112809">MVIATEGIKAALRHGYLEKKKRIGWRKKYFILTRKNFMYFDTSSSKGDARAVIANLDIITVQNIDTDPEKRMFRLVLFKKKKEYRAADSAERDAWVRAIEPVIGYANDLDDADEYRAPEMPDATNDSICKIPSIIVGDELASKRVQGAHATTDREVSLEDLTKLCEAMMKATKIQISKTVSSSFIIQFIKKKYGVTHERAIEMAQALIDAKLLFPLNSHTFDDNETERYRFQEDSENLKKVRGSLALKRSKSITERMSRNDFNAQQYAEEILRKHSSERLEYHCQQLAERKEKTVEAMKEEISASYQSFIRASTEIKKMESSMAELKTLVVDCKRSLLSLKHASSDLRDSGNITAKQGVSRSHKRPDEKEDQDAQELYNDLLVYFNAMQYEEFMHHLKKFKQLDPMDNSALKIQVDRLETDFTQRLQDDFASSMHTSERIHRSDKHLRYLIELGKARVASEMCFGNYTHQITLQLRRVPSTGDPLRYIIDFSRTFFSTIIVCYQDLLDGFEGQSSTHFLALTAWISSQLERFALGIRFHIFPGISDGVESQQDRGSLHADVTEHKEMARFVSNALRNVFYGSRQLELAGLPTAHCLAPHFLDGIQSCLNSYKAAIIRSIHDQVKRERWEIVGYTIRSVDTKEESEIQLTQSARSFYTMIQQFLRDAQRILTPTCATYLLPKAHRAVVTILDELLIHYTLDVKSYLESSNLSSTLRPKQIAGVLTDVAYIQTDCVTRTTAILDEFIAKSALQDRNLEILFSQLWKNIVQAAMERSSSSILKSTIHLEALDLTESALPPIQRDENDLEHNTLILQSLFHSINDISNPQLEESLELVDSLLPFQDKQAECWLTVFVLWGLVQRLQRDEYFLDIIFQKKVGWGGLHRLIAELCVLSRHLVKSDRLEQQILVLEDKAMNRYHRVVQESNEVQAASASEWKELYIDFLWQQVRDTAHLNCASSEILQRESRIDSVKVSSFSMRTDQ</sequence>
<evidence type="ECO:0000256" key="6">
    <source>
        <dbReference type="ARBA" id="ARBA00022448"/>
    </source>
</evidence>
<dbReference type="SUPFAM" id="SSF74788">
    <property type="entry name" value="Cullin repeat-like"/>
    <property type="match status" value="1"/>
</dbReference>
<keyword evidence="7" id="KW-0268">Exocytosis</keyword>
<dbReference type="InterPro" id="IPR033961">
    <property type="entry name" value="Exo84"/>
</dbReference>
<evidence type="ECO:0000256" key="4">
    <source>
        <dbReference type="ARBA" id="ARBA00007210"/>
    </source>
</evidence>
<evidence type="ECO:0000256" key="9">
    <source>
        <dbReference type="SAM" id="MobiDB-lite"/>
    </source>
</evidence>
<accession>A0A024GKN0</accession>
<dbReference type="EMBL" id="CAIX01000143">
    <property type="protein sequence ID" value="CCI46885.1"/>
    <property type="molecule type" value="Genomic_DNA"/>
</dbReference>
<dbReference type="Pfam" id="PF00169">
    <property type="entry name" value="PH"/>
    <property type="match status" value="1"/>
</dbReference>
<feature type="domain" description="PH" evidence="10">
    <location>
        <begin position="10"/>
        <end position="104"/>
    </location>
</feature>
<protein>
    <recommendedName>
        <fullName evidence="5">Exocyst complex component 8</fullName>
    </recommendedName>
</protein>
<dbReference type="PROSITE" id="PS50003">
    <property type="entry name" value="PH_DOMAIN"/>
    <property type="match status" value="1"/>
</dbReference>
<dbReference type="PANTHER" id="PTHR21426">
    <property type="entry name" value="EXOCYST COMPLEX COMPONENT 8"/>
    <property type="match status" value="1"/>
</dbReference>
<evidence type="ECO:0000256" key="5">
    <source>
        <dbReference type="ARBA" id="ARBA00017509"/>
    </source>
</evidence>
<dbReference type="SMART" id="SM00233">
    <property type="entry name" value="PH"/>
    <property type="match status" value="1"/>
</dbReference>
<dbReference type="STRING" id="65357.A0A024GKN0"/>
<dbReference type="Pfam" id="PF08700">
    <property type="entry name" value="VPS51_Exo84_N"/>
    <property type="match status" value="1"/>
</dbReference>
<dbReference type="Gene3D" id="1.10.10.10">
    <property type="entry name" value="Winged helix-like DNA-binding domain superfamily/Winged helix DNA-binding domain"/>
    <property type="match status" value="1"/>
</dbReference>
<comment type="function">
    <text evidence="1">Component of the exocyst complex involved in the docking of exocytic vesicles with fusion sites on the plasma membrane.</text>
</comment>
<dbReference type="InterPro" id="IPR001849">
    <property type="entry name" value="PH_domain"/>
</dbReference>
<dbReference type="InterPro" id="IPR016159">
    <property type="entry name" value="Cullin_repeat-like_dom_sf"/>
</dbReference>
<dbReference type="InParanoid" id="A0A024GKN0"/>
<feature type="region of interest" description="Disordered" evidence="9">
    <location>
        <begin position="349"/>
        <end position="372"/>
    </location>
</feature>